<dbReference type="InterPro" id="IPR005839">
    <property type="entry name" value="Methylthiotransferase"/>
</dbReference>
<evidence type="ECO:0000256" key="1">
    <source>
        <dbReference type="ARBA" id="ARBA00001966"/>
    </source>
</evidence>
<dbReference type="SFLD" id="SFLDS00029">
    <property type="entry name" value="Radical_SAM"/>
    <property type="match status" value="1"/>
</dbReference>
<feature type="domain" description="Radical SAM core" evidence="9">
    <location>
        <begin position="129"/>
        <end position="363"/>
    </location>
</feature>
<feature type="domain" description="MTTase N-terminal" evidence="8">
    <location>
        <begin position="6"/>
        <end position="116"/>
    </location>
</feature>
<dbReference type="SFLD" id="SFLDG01082">
    <property type="entry name" value="B12-binding_domain_containing"/>
    <property type="match status" value="1"/>
</dbReference>
<dbReference type="GO" id="GO:0046872">
    <property type="term" value="F:metal ion binding"/>
    <property type="evidence" value="ECO:0007669"/>
    <property type="project" value="UniProtKB-KW"/>
</dbReference>
<evidence type="ECO:0000256" key="7">
    <source>
        <dbReference type="ARBA" id="ARBA00023014"/>
    </source>
</evidence>
<dbReference type="EMBL" id="PCSD01000002">
    <property type="protein sequence ID" value="PIP34229.1"/>
    <property type="molecule type" value="Genomic_DNA"/>
</dbReference>
<sequence length="424" mass="47634">MGNKKLLFNIYTLGCKVNQCDSAEISRSLRGAGFKVVEKNAAWAIVNSCAVTATAIRKTRQMIAKARRENPEAKIVLSGCWPSAYWSEAKKNSSCAYFFKVNERKKIVNLIVGSQGQTKLEPTACACLIGQKIRYFLKVQDGCQQFCTYCLVPYVRSRLWSKPIKQAVLEVKSALQAGAKEIVISGTHLGWYGKDKKDKKHNTQNLTALVKAILAVPGLPRLRLSSLEPNEVSDELLDLVKKNHNFCPFFHLPLQAGSDRVLKAMGRPYSAQEYIRVISRIRKKIPLAAVSADIIVGFPGETEKDFTATLSLVKKIKFSRLHVFPFSTHEKTAASRFPEQIDNREIKKRADIIRRLGLASAREYQNKFINRSVQVLIEKKIAGAYIGKSEYYFNVPIKAKGNKLVKSGDLVIVPPRGIEPRFRE</sequence>
<dbReference type="InterPro" id="IPR023404">
    <property type="entry name" value="rSAM_horseshoe"/>
</dbReference>
<dbReference type="CDD" id="cd01335">
    <property type="entry name" value="Radical_SAM"/>
    <property type="match status" value="1"/>
</dbReference>
<organism evidence="10 11">
    <name type="scientific">Candidatus Falkowbacteria bacterium CG23_combo_of_CG06-09_8_20_14_all_49_15</name>
    <dbReference type="NCBI Taxonomy" id="1974572"/>
    <lineage>
        <taxon>Bacteria</taxon>
        <taxon>Candidatus Falkowiibacteriota</taxon>
    </lineage>
</organism>
<protein>
    <submittedName>
        <fullName evidence="10">tRNA (N(6)-L-threonylcarbamoyladenosine(37)-C(2))-methylthiotransferase MtaB</fullName>
    </submittedName>
</protein>
<keyword evidence="5" id="KW-0479">Metal-binding</keyword>
<dbReference type="FunFam" id="3.80.30.20:FF:000001">
    <property type="entry name" value="tRNA-2-methylthio-N(6)-dimethylallyladenosine synthase 2"/>
    <property type="match status" value="1"/>
</dbReference>
<evidence type="ECO:0000256" key="4">
    <source>
        <dbReference type="ARBA" id="ARBA00022691"/>
    </source>
</evidence>
<evidence type="ECO:0000313" key="11">
    <source>
        <dbReference type="Proteomes" id="UP000230729"/>
    </source>
</evidence>
<evidence type="ECO:0000256" key="2">
    <source>
        <dbReference type="ARBA" id="ARBA00022485"/>
    </source>
</evidence>
<keyword evidence="6" id="KW-0408">Iron</keyword>
<dbReference type="AlphaFoldDB" id="A0A2G9ZM23"/>
<evidence type="ECO:0000259" key="8">
    <source>
        <dbReference type="PROSITE" id="PS51449"/>
    </source>
</evidence>
<dbReference type="PANTHER" id="PTHR11918">
    <property type="entry name" value="RADICAL SAM PROTEINS"/>
    <property type="match status" value="1"/>
</dbReference>
<keyword evidence="4" id="KW-0949">S-adenosyl-L-methionine</keyword>
<dbReference type="Proteomes" id="UP000230729">
    <property type="component" value="Unassembled WGS sequence"/>
</dbReference>
<dbReference type="Gene3D" id="3.80.30.20">
    <property type="entry name" value="tm_1862 like domain"/>
    <property type="match status" value="1"/>
</dbReference>
<dbReference type="InterPro" id="IPR058240">
    <property type="entry name" value="rSAM_sf"/>
</dbReference>
<comment type="cofactor">
    <cofactor evidence="1">
        <name>[4Fe-4S] cluster</name>
        <dbReference type="ChEBI" id="CHEBI:49883"/>
    </cofactor>
</comment>
<keyword evidence="2" id="KW-0004">4Fe-4S</keyword>
<dbReference type="PANTHER" id="PTHR11918:SF45">
    <property type="entry name" value="THREONYLCARBAMOYLADENOSINE TRNA METHYLTHIOTRANSFERASE"/>
    <property type="match status" value="1"/>
</dbReference>
<dbReference type="PROSITE" id="PS51449">
    <property type="entry name" value="MTTASE_N"/>
    <property type="match status" value="1"/>
</dbReference>
<dbReference type="GO" id="GO:0051539">
    <property type="term" value="F:4 iron, 4 sulfur cluster binding"/>
    <property type="evidence" value="ECO:0007669"/>
    <property type="project" value="UniProtKB-KW"/>
</dbReference>
<dbReference type="PROSITE" id="PS51918">
    <property type="entry name" value="RADICAL_SAM"/>
    <property type="match status" value="1"/>
</dbReference>
<evidence type="ECO:0000256" key="6">
    <source>
        <dbReference type="ARBA" id="ARBA00023004"/>
    </source>
</evidence>
<dbReference type="SMART" id="SM00729">
    <property type="entry name" value="Elp3"/>
    <property type="match status" value="1"/>
</dbReference>
<keyword evidence="7" id="KW-0411">Iron-sulfur</keyword>
<dbReference type="InterPro" id="IPR006467">
    <property type="entry name" value="MiaB-like_bact"/>
</dbReference>
<accession>A0A2G9ZM23</accession>
<dbReference type="InterPro" id="IPR006638">
    <property type="entry name" value="Elp3/MiaA/NifB-like_rSAM"/>
</dbReference>
<dbReference type="NCBIfam" id="TIGR01579">
    <property type="entry name" value="MiaB-like-C"/>
    <property type="match status" value="1"/>
</dbReference>
<comment type="caution">
    <text evidence="10">The sequence shown here is derived from an EMBL/GenBank/DDBJ whole genome shotgun (WGS) entry which is preliminary data.</text>
</comment>
<evidence type="ECO:0000259" key="9">
    <source>
        <dbReference type="PROSITE" id="PS51918"/>
    </source>
</evidence>
<dbReference type="Gene3D" id="3.40.50.12160">
    <property type="entry name" value="Methylthiotransferase, N-terminal domain"/>
    <property type="match status" value="1"/>
</dbReference>
<proteinExistence type="predicted"/>
<dbReference type="InterPro" id="IPR038135">
    <property type="entry name" value="Methylthiotransferase_N_sf"/>
</dbReference>
<dbReference type="InterPro" id="IPR007197">
    <property type="entry name" value="rSAM"/>
</dbReference>
<dbReference type="SUPFAM" id="SSF102114">
    <property type="entry name" value="Radical SAM enzymes"/>
    <property type="match status" value="1"/>
</dbReference>
<evidence type="ECO:0000256" key="5">
    <source>
        <dbReference type="ARBA" id="ARBA00022723"/>
    </source>
</evidence>
<dbReference type="InterPro" id="IPR013848">
    <property type="entry name" value="Methylthiotransferase_N"/>
</dbReference>
<evidence type="ECO:0000313" key="10">
    <source>
        <dbReference type="EMBL" id="PIP34229.1"/>
    </source>
</evidence>
<name>A0A2G9ZM23_9BACT</name>
<evidence type="ECO:0000256" key="3">
    <source>
        <dbReference type="ARBA" id="ARBA00022679"/>
    </source>
</evidence>
<dbReference type="Pfam" id="PF00919">
    <property type="entry name" value="UPF0004"/>
    <property type="match status" value="1"/>
</dbReference>
<dbReference type="GO" id="GO:0035598">
    <property type="term" value="F:tRNA (N(6)-L-threonylcarbamoyladenosine(37)-C(2))-methylthiotransferase activity"/>
    <property type="evidence" value="ECO:0007669"/>
    <property type="project" value="TreeGrafter"/>
</dbReference>
<dbReference type="Pfam" id="PF04055">
    <property type="entry name" value="Radical_SAM"/>
    <property type="match status" value="1"/>
</dbReference>
<reference evidence="10 11" key="1">
    <citation type="submission" date="2017-09" db="EMBL/GenBank/DDBJ databases">
        <title>Depth-based differentiation of microbial function through sediment-hosted aquifers and enrichment of novel symbionts in the deep terrestrial subsurface.</title>
        <authorList>
            <person name="Probst A.J."/>
            <person name="Ladd B."/>
            <person name="Jarett J.K."/>
            <person name="Geller-Mcgrath D.E."/>
            <person name="Sieber C.M."/>
            <person name="Emerson J.B."/>
            <person name="Anantharaman K."/>
            <person name="Thomas B.C."/>
            <person name="Malmstrom R."/>
            <person name="Stieglmeier M."/>
            <person name="Klingl A."/>
            <person name="Woyke T."/>
            <person name="Ryan C.M."/>
            <person name="Banfield J.F."/>
        </authorList>
    </citation>
    <scope>NUCLEOTIDE SEQUENCE [LARGE SCALE GENOMIC DNA]</scope>
    <source>
        <strain evidence="10">CG23_combo_of_CG06-09_8_20_14_all_49_15</strain>
    </source>
</reference>
<gene>
    <name evidence="10" type="ORF">COX22_00170</name>
</gene>
<dbReference type="NCBIfam" id="TIGR00089">
    <property type="entry name" value="MiaB/RimO family radical SAM methylthiotransferase"/>
    <property type="match status" value="1"/>
</dbReference>
<dbReference type="SFLD" id="SFLDG01061">
    <property type="entry name" value="methylthiotransferase"/>
    <property type="match status" value="1"/>
</dbReference>
<keyword evidence="3 10" id="KW-0808">Transferase</keyword>